<dbReference type="Proteomes" id="UP000823405">
    <property type="component" value="Unassembled WGS sequence"/>
</dbReference>
<dbReference type="Pfam" id="PF12937">
    <property type="entry name" value="F-box-like"/>
    <property type="match status" value="1"/>
</dbReference>
<keyword evidence="3" id="KW-1185">Reference proteome</keyword>
<evidence type="ECO:0000259" key="1">
    <source>
        <dbReference type="Pfam" id="PF12937"/>
    </source>
</evidence>
<proteinExistence type="predicted"/>
<dbReference type="SUPFAM" id="SSF52047">
    <property type="entry name" value="RNI-like"/>
    <property type="match status" value="1"/>
</dbReference>
<comment type="caution">
    <text evidence="2">The sequence shown here is derived from an EMBL/GenBank/DDBJ whole genome shotgun (WGS) entry which is preliminary data.</text>
</comment>
<dbReference type="EMBL" id="JAAAIN010000751">
    <property type="protein sequence ID" value="KAG0311139.1"/>
    <property type="molecule type" value="Genomic_DNA"/>
</dbReference>
<name>A0A9P6UL18_9FUNG</name>
<accession>A0A9P6UL18</accession>
<reference evidence="2" key="1">
    <citation type="journal article" date="2020" name="Fungal Divers.">
        <title>Resolving the Mortierellaceae phylogeny through synthesis of multi-gene phylogenetics and phylogenomics.</title>
        <authorList>
            <person name="Vandepol N."/>
            <person name="Liber J."/>
            <person name="Desiro A."/>
            <person name="Na H."/>
            <person name="Kennedy M."/>
            <person name="Barry K."/>
            <person name="Grigoriev I.V."/>
            <person name="Miller A.N."/>
            <person name="O'Donnell K."/>
            <person name="Stajich J.E."/>
            <person name="Bonito G."/>
        </authorList>
    </citation>
    <scope>NUCLEOTIDE SEQUENCE</scope>
    <source>
        <strain evidence="2">NVP60</strain>
    </source>
</reference>
<organism evidence="2 3">
    <name type="scientific">Linnemannia gamsii</name>
    <dbReference type="NCBI Taxonomy" id="64522"/>
    <lineage>
        <taxon>Eukaryota</taxon>
        <taxon>Fungi</taxon>
        <taxon>Fungi incertae sedis</taxon>
        <taxon>Mucoromycota</taxon>
        <taxon>Mortierellomycotina</taxon>
        <taxon>Mortierellomycetes</taxon>
        <taxon>Mortierellales</taxon>
        <taxon>Mortierellaceae</taxon>
        <taxon>Linnemannia</taxon>
    </lineage>
</organism>
<dbReference type="InterPro" id="IPR032675">
    <property type="entry name" value="LRR_dom_sf"/>
</dbReference>
<sequence length="618" mass="72215">MSGTHNHPQPGKILFMSEATDIFGSYLTPPDILSCILVCRAWYALFIPHLYDTLDDSLYAWPELLDPSHKQGTTTARAITLTKTRKDLEWILQIFTKYGHLVRRLCTKRYLFSDAAAQTCTRLTSLKLRKAYLGYPFEEKDNPIPWHPAELSTALQRPPSTVDRVWIGAQWLWHLIQRNKETLQELELCDFLSTPYNDNLLDTLESCRRLTKLTNNWISVPFQDLLKRMSHLRHYTYSNPTYHSSAALLLTSPMPQLVTLRIFYGITKAVFFSLLSNLPNLEELTTGCRYEDYIRGDGDDVPRSAIKFAPSRLQRLHFTRWSPPHQNEDHRMLNEILPWVPDLIEIGISHLDCKTAIVIVSNCLQLQSFRHNPYTVSIRRYHGSAGVDNGPGIVLCNSVHLTEFDGVRYEIEARSLVLNPWICEGLVVLRLQIVGVTRLTEEEEMDYKQGLLFQRLNRILSEAETKALEKYEEVQNQHYKIYSQLSKLVHLKVLELGMEYRDIAVRYRFGFATIQRGAQWYQDYGDPFPDTLELSLSSGLEQLSTLTKLEVFGFESVDHRIDEEELIWMAEKWPRLRVMRGLHEVDDLPLLRHDGEKWHRRVFMQRLRPDVRHEKRYR</sequence>
<dbReference type="OrthoDB" id="2324428at2759"/>
<protein>
    <recommendedName>
        <fullName evidence="1">F-box domain-containing protein</fullName>
    </recommendedName>
</protein>
<gene>
    <name evidence="2" type="ORF">BGZ97_012056</name>
</gene>
<evidence type="ECO:0000313" key="3">
    <source>
        <dbReference type="Proteomes" id="UP000823405"/>
    </source>
</evidence>
<dbReference type="AlphaFoldDB" id="A0A9P6UL18"/>
<dbReference type="InterPro" id="IPR001810">
    <property type="entry name" value="F-box_dom"/>
</dbReference>
<feature type="domain" description="F-box" evidence="1">
    <location>
        <begin position="22"/>
        <end position="54"/>
    </location>
</feature>
<evidence type="ECO:0000313" key="2">
    <source>
        <dbReference type="EMBL" id="KAG0311139.1"/>
    </source>
</evidence>
<dbReference type="Gene3D" id="3.80.10.10">
    <property type="entry name" value="Ribonuclease Inhibitor"/>
    <property type="match status" value="1"/>
</dbReference>